<proteinExistence type="predicted"/>
<protein>
    <submittedName>
        <fullName evidence="1">Uncharacterized protein</fullName>
    </submittedName>
</protein>
<reference evidence="2" key="1">
    <citation type="submission" date="2014-03" db="EMBL/GenBank/DDBJ databases">
        <title>The Genome Sequence of Puccinia striiformis f. sp. tritici PST-78.</title>
        <authorList>
            <consortium name="The Broad Institute Genome Sequencing Platform"/>
            <person name="Cuomo C."/>
            <person name="Hulbert S."/>
            <person name="Chen X."/>
            <person name="Walker B."/>
            <person name="Young S.K."/>
            <person name="Zeng Q."/>
            <person name="Gargeya S."/>
            <person name="Fitzgerald M."/>
            <person name="Haas B."/>
            <person name="Abouelleil A."/>
            <person name="Alvarado L."/>
            <person name="Arachchi H.M."/>
            <person name="Berlin A.M."/>
            <person name="Chapman S.B."/>
            <person name="Goldberg J."/>
            <person name="Griggs A."/>
            <person name="Gujja S."/>
            <person name="Hansen M."/>
            <person name="Howarth C."/>
            <person name="Imamovic A."/>
            <person name="Larimer J."/>
            <person name="McCowan C."/>
            <person name="Montmayeur A."/>
            <person name="Murphy C."/>
            <person name="Neiman D."/>
            <person name="Pearson M."/>
            <person name="Priest M."/>
            <person name="Roberts A."/>
            <person name="Saif S."/>
            <person name="Shea T."/>
            <person name="Sisk P."/>
            <person name="Sykes S."/>
            <person name="Wortman J."/>
            <person name="Nusbaum C."/>
            <person name="Birren B."/>
        </authorList>
    </citation>
    <scope>NUCLEOTIDE SEQUENCE [LARGE SCALE GENOMIC DNA]</scope>
    <source>
        <strain evidence="2">race PST-78</strain>
    </source>
</reference>
<evidence type="ECO:0000313" key="1">
    <source>
        <dbReference type="EMBL" id="KNE89102.1"/>
    </source>
</evidence>
<organism evidence="1 2">
    <name type="scientific">Puccinia striiformis f. sp. tritici PST-78</name>
    <dbReference type="NCBI Taxonomy" id="1165861"/>
    <lineage>
        <taxon>Eukaryota</taxon>
        <taxon>Fungi</taxon>
        <taxon>Dikarya</taxon>
        <taxon>Basidiomycota</taxon>
        <taxon>Pucciniomycotina</taxon>
        <taxon>Pucciniomycetes</taxon>
        <taxon>Pucciniales</taxon>
        <taxon>Pucciniaceae</taxon>
        <taxon>Puccinia</taxon>
    </lineage>
</organism>
<gene>
    <name evidence="1" type="ORF">PSTG_17441</name>
</gene>
<evidence type="ECO:0000313" key="2">
    <source>
        <dbReference type="Proteomes" id="UP000054564"/>
    </source>
</evidence>
<keyword evidence="2" id="KW-1185">Reference proteome</keyword>
<dbReference type="AlphaFoldDB" id="A0A0L0UPU2"/>
<dbReference type="EMBL" id="AJIL01000515">
    <property type="protein sequence ID" value="KNE89102.1"/>
    <property type="molecule type" value="Genomic_DNA"/>
</dbReference>
<dbReference type="Proteomes" id="UP000054564">
    <property type="component" value="Unassembled WGS sequence"/>
</dbReference>
<sequence length="89" mass="9327">MMNGTQPPPATPSKLSIPLPTMTIPKLPWNVFDDVKPGDIQVLPSSSATTATALPSNTTPAAAAPTAAHVLAKLNDRYQFFNPNSSLLA</sequence>
<comment type="caution">
    <text evidence="1">The sequence shown here is derived from an EMBL/GenBank/DDBJ whole genome shotgun (WGS) entry which is preliminary data.</text>
</comment>
<accession>A0A0L0UPU2</accession>
<name>A0A0L0UPU2_9BASI</name>